<evidence type="ECO:0000313" key="3">
    <source>
        <dbReference type="Proteomes" id="UP000438106"/>
    </source>
</evidence>
<evidence type="ECO:0000313" key="2">
    <source>
        <dbReference type="EMBL" id="MVT00811.1"/>
    </source>
</evidence>
<evidence type="ECO:0000259" key="1">
    <source>
        <dbReference type="Pfam" id="PF09836"/>
    </source>
</evidence>
<gene>
    <name evidence="2" type="ORF">GO014_17440</name>
</gene>
<dbReference type="RefSeq" id="WP_157291607.1">
    <property type="nucleotide sequence ID" value="NZ_WQRF01000010.1"/>
</dbReference>
<dbReference type="Pfam" id="PF09836">
    <property type="entry name" value="DUF2063"/>
    <property type="match status" value="1"/>
</dbReference>
<accession>A0A7X3FUB6</accession>
<dbReference type="AlphaFoldDB" id="A0A7X3FUB6"/>
<dbReference type="EMBL" id="WQRF01000010">
    <property type="protein sequence ID" value="MVT00811.1"/>
    <property type="molecule type" value="Genomic_DNA"/>
</dbReference>
<name>A0A7X3FUB6_9HYPH</name>
<organism evidence="2 3">
    <name type="scientific">Devosia marina</name>
    <dbReference type="NCBI Taxonomy" id="2683198"/>
    <lineage>
        <taxon>Bacteria</taxon>
        <taxon>Pseudomonadati</taxon>
        <taxon>Pseudomonadota</taxon>
        <taxon>Alphaproteobacteria</taxon>
        <taxon>Hyphomicrobiales</taxon>
        <taxon>Devosiaceae</taxon>
        <taxon>Devosia</taxon>
    </lineage>
</organism>
<sequence>MTSQSQFTRALTDPAQPVPAGLVSPRGSVDSKRFAVYRNNVHVSLVGALAARFPVTRQLVGEEFFAGMARLYVGQTKPKGPVLLHYGDSFPDFVAQFPPASGLPYLPDLARLEAAWTDAYNAADVDVLVPADLSTIGGDALAALDLTLAPSTRLVRSGFPVGSLWSAHQTTPVSIPALSGSECVLLTRPEADIRLTIIPPAAFAFLKAIGQGLPLGQASEAALTDFPDFDPGAALVGLAGLGAFAALTKEQADV</sequence>
<dbReference type="InterPro" id="IPR018640">
    <property type="entry name" value="DUF2063"/>
</dbReference>
<keyword evidence="3" id="KW-1185">Reference proteome</keyword>
<dbReference type="InterPro" id="IPR044922">
    <property type="entry name" value="DUF2063_N_sf"/>
</dbReference>
<comment type="caution">
    <text evidence="2">The sequence shown here is derived from an EMBL/GenBank/DDBJ whole genome shotgun (WGS) entry which is preliminary data.</text>
</comment>
<feature type="domain" description="Putative DNA-binding" evidence="1">
    <location>
        <begin position="4"/>
        <end position="94"/>
    </location>
</feature>
<dbReference type="Gene3D" id="1.10.150.690">
    <property type="entry name" value="DUF2063"/>
    <property type="match status" value="1"/>
</dbReference>
<dbReference type="Proteomes" id="UP000438106">
    <property type="component" value="Unassembled WGS sequence"/>
</dbReference>
<proteinExistence type="predicted"/>
<reference evidence="2 3" key="1">
    <citation type="submission" date="2019-12" db="EMBL/GenBank/DDBJ databases">
        <title>Devosia maris sp. nov., isolated from the deep seawater.</title>
        <authorList>
            <person name="Liu Y."/>
        </authorList>
    </citation>
    <scope>NUCLEOTIDE SEQUENCE [LARGE SCALE GENOMIC DNA]</scope>
    <source>
        <strain evidence="2 3">L53-10-65</strain>
    </source>
</reference>
<protein>
    <submittedName>
        <fullName evidence="2">DUF2063 domain-containing protein</fullName>
    </submittedName>
</protein>